<evidence type="ECO:0000313" key="6">
    <source>
        <dbReference type="Proteomes" id="UP000309454"/>
    </source>
</evidence>
<keyword evidence="2 5" id="KW-0808">Transferase</keyword>
<dbReference type="EMBL" id="SSTM01000002">
    <property type="protein sequence ID" value="TJW11352.1"/>
    <property type="molecule type" value="Genomic_DNA"/>
</dbReference>
<reference evidence="5 6" key="1">
    <citation type="submission" date="2019-04" db="EMBL/GenBank/DDBJ databases">
        <title>Microbes associate with the intestines of laboratory mice.</title>
        <authorList>
            <person name="Navarre W."/>
            <person name="Wong E."/>
            <person name="Huang K.C."/>
            <person name="Tropini C."/>
            <person name="Ng K."/>
            <person name="Yu B."/>
        </authorList>
    </citation>
    <scope>NUCLEOTIDE SEQUENCE [LARGE SCALE GENOMIC DNA]</scope>
    <source>
        <strain evidence="5 6">NM48_B13</strain>
    </source>
</reference>
<dbReference type="Pfam" id="PF13579">
    <property type="entry name" value="Glyco_trans_4_4"/>
    <property type="match status" value="1"/>
</dbReference>
<dbReference type="PANTHER" id="PTHR12526">
    <property type="entry name" value="GLYCOSYLTRANSFERASE"/>
    <property type="match status" value="1"/>
</dbReference>
<keyword evidence="6" id="KW-1185">Reference proteome</keyword>
<protein>
    <submittedName>
        <fullName evidence="5">Glycosyltransferase family 4 protein</fullName>
    </submittedName>
</protein>
<dbReference type="InterPro" id="IPR001296">
    <property type="entry name" value="Glyco_trans_1"/>
</dbReference>
<evidence type="ECO:0000259" key="3">
    <source>
        <dbReference type="Pfam" id="PF00534"/>
    </source>
</evidence>
<dbReference type="Pfam" id="PF00534">
    <property type="entry name" value="Glycos_transf_1"/>
    <property type="match status" value="1"/>
</dbReference>
<dbReference type="Proteomes" id="UP000309454">
    <property type="component" value="Unassembled WGS sequence"/>
</dbReference>
<dbReference type="Gene3D" id="3.40.50.2000">
    <property type="entry name" value="Glycogen Phosphorylase B"/>
    <property type="match status" value="2"/>
</dbReference>
<dbReference type="GO" id="GO:0016757">
    <property type="term" value="F:glycosyltransferase activity"/>
    <property type="evidence" value="ECO:0007669"/>
    <property type="project" value="UniProtKB-KW"/>
</dbReference>
<evidence type="ECO:0000313" key="5">
    <source>
        <dbReference type="EMBL" id="TJW11352.1"/>
    </source>
</evidence>
<organism evidence="5 6">
    <name type="scientific">Parvibacter caecicola</name>
    <dbReference type="NCBI Taxonomy" id="747645"/>
    <lineage>
        <taxon>Bacteria</taxon>
        <taxon>Bacillati</taxon>
        <taxon>Actinomycetota</taxon>
        <taxon>Coriobacteriia</taxon>
        <taxon>Coriobacteriales</taxon>
        <taxon>Coriobacteriaceae</taxon>
        <taxon>Parvibacter</taxon>
    </lineage>
</organism>
<evidence type="ECO:0000256" key="2">
    <source>
        <dbReference type="ARBA" id="ARBA00022679"/>
    </source>
</evidence>
<feature type="domain" description="Glycosyl transferase family 1" evidence="3">
    <location>
        <begin position="183"/>
        <end position="346"/>
    </location>
</feature>
<evidence type="ECO:0000256" key="1">
    <source>
        <dbReference type="ARBA" id="ARBA00022676"/>
    </source>
</evidence>
<dbReference type="AlphaFoldDB" id="A0A4T9TIU3"/>
<dbReference type="PANTHER" id="PTHR12526:SF638">
    <property type="entry name" value="SPORE COAT PROTEIN SA"/>
    <property type="match status" value="1"/>
</dbReference>
<name>A0A4T9TIU3_9ACTN</name>
<proteinExistence type="predicted"/>
<dbReference type="CDD" id="cd03808">
    <property type="entry name" value="GT4_CapM-like"/>
    <property type="match status" value="1"/>
</dbReference>
<comment type="caution">
    <text evidence="5">The sequence shown here is derived from an EMBL/GenBank/DDBJ whole genome shotgun (WGS) entry which is preliminary data.</text>
</comment>
<dbReference type="OrthoDB" id="9802525at2"/>
<dbReference type="SUPFAM" id="SSF53756">
    <property type="entry name" value="UDP-Glycosyltransferase/glycogen phosphorylase"/>
    <property type="match status" value="1"/>
</dbReference>
<sequence>MKVAVVSAYTESHVSLRAELIREMLLRGHEVVVFGGDPEETWREEFAKRGCSYRQFFVNRTGTNPLQDFKTIRSLGRLFAEEKPDKVFTYHAKGNIYGSIAAYQSGVKEIYSLVAGLGTIFRDNPDDFNPIRSIMAAEYRFALKRAKTVFFQNDDDRRLFCEKGIVDLSKTAIVNGSGVDTVRFSYVTPPHDISFLFVGRLIKDKGIREFIEAARTVKERYPTISFQIVGDIDENPTSLKKDEVAQLAQEGVVTFYGSQADIVPFYNKCAVFVLPSYHEGTPRSALEALSVGRPVILTDAPGCRDVVRDGENGIMVPVRDPFALAAAMEEFVLNPSLVETMGKKSRAIAEEKYDVDKVNAVICNTMGL</sequence>
<dbReference type="InterPro" id="IPR028098">
    <property type="entry name" value="Glyco_trans_4-like_N"/>
</dbReference>
<dbReference type="RefSeq" id="WP_136845516.1">
    <property type="nucleotide sequence ID" value="NZ_CANSOV010000003.1"/>
</dbReference>
<keyword evidence="1" id="KW-0328">Glycosyltransferase</keyword>
<evidence type="ECO:0000259" key="4">
    <source>
        <dbReference type="Pfam" id="PF13579"/>
    </source>
</evidence>
<feature type="domain" description="Glycosyltransferase subfamily 4-like N-terminal" evidence="4">
    <location>
        <begin position="18"/>
        <end position="167"/>
    </location>
</feature>
<gene>
    <name evidence="5" type="ORF">E5982_03865</name>
</gene>
<accession>A0A4T9TIU3</accession>